<proteinExistence type="predicted"/>
<comment type="caution">
    <text evidence="1">The sequence shown here is derived from an EMBL/GenBank/DDBJ whole genome shotgun (WGS) entry which is preliminary data.</text>
</comment>
<reference evidence="1" key="1">
    <citation type="submission" date="2021-01" db="EMBL/GenBank/DDBJ databases">
        <title>Phytophthora aleatoria, a newly-described species from Pinus radiata is distinct from Phytophthora cactorum isolates based on comparative genomics.</title>
        <authorList>
            <person name="Mcdougal R."/>
            <person name="Panda P."/>
            <person name="Williams N."/>
            <person name="Studholme D.J."/>
        </authorList>
    </citation>
    <scope>NUCLEOTIDE SEQUENCE</scope>
    <source>
        <strain evidence="1">NZFS 4037</strain>
    </source>
</reference>
<dbReference type="EMBL" id="JAENGY010000799">
    <property type="protein sequence ID" value="KAG6956445.1"/>
    <property type="molecule type" value="Genomic_DNA"/>
</dbReference>
<sequence length="69" mass="7521">MVGVLCDVVAACLYGARSSWYSSTGRPSSRAHGDRQPLEQRHVVHLRRAHGQPGLPIMALIYIGSLHLA</sequence>
<dbReference type="Proteomes" id="UP000709295">
    <property type="component" value="Unassembled WGS sequence"/>
</dbReference>
<name>A0A8J5J4B1_9STRA</name>
<gene>
    <name evidence="1" type="ORF">JG688_00011425</name>
</gene>
<accession>A0A8J5J4B1</accession>
<dbReference type="AlphaFoldDB" id="A0A8J5J4B1"/>
<evidence type="ECO:0000313" key="1">
    <source>
        <dbReference type="EMBL" id="KAG6956445.1"/>
    </source>
</evidence>
<keyword evidence="2" id="KW-1185">Reference proteome</keyword>
<protein>
    <submittedName>
        <fullName evidence="1">Uncharacterized protein</fullName>
    </submittedName>
</protein>
<evidence type="ECO:0000313" key="2">
    <source>
        <dbReference type="Proteomes" id="UP000709295"/>
    </source>
</evidence>
<organism evidence="1 2">
    <name type="scientific">Phytophthora aleatoria</name>
    <dbReference type="NCBI Taxonomy" id="2496075"/>
    <lineage>
        <taxon>Eukaryota</taxon>
        <taxon>Sar</taxon>
        <taxon>Stramenopiles</taxon>
        <taxon>Oomycota</taxon>
        <taxon>Peronosporomycetes</taxon>
        <taxon>Peronosporales</taxon>
        <taxon>Peronosporaceae</taxon>
        <taxon>Phytophthora</taxon>
    </lineage>
</organism>